<dbReference type="PROSITE" id="PS50082">
    <property type="entry name" value="WD_REPEATS_2"/>
    <property type="match status" value="1"/>
</dbReference>
<keyword evidence="2" id="KW-0963">Cytoplasm</keyword>
<feature type="repeat" description="WD" evidence="8">
    <location>
        <begin position="178"/>
        <end position="219"/>
    </location>
</feature>
<sequence>MSILIRTDVTAVKLYKKFLLAGIGSSVYIYTKNGFKFLHRLHCLNGQKIYGLVPNEVRDYVLVFGGKQFSVLSLECPKSDEDDLRVARIVEPVVSIDWLHSAAWMKDDTMAVLTAHNIVQVWDLSNNSMISQHLTKENSILYSGLLLALQDGVLVFAGTVFSEVIVSSTTNENPLHYLKGHRGVIFSITVDLKRGIIITTSDDRSVRIWGVDPTYTLNNTAIDTTEYWRNCTIICKHEVYGHTARVMRSCITDDSIISVGEDSTMCYWDLKGKLLKKYITHQNGCIWCVDANKTHAVTGGGDCAVILHPMTAASYNGQNKVINFNVTPRKIAFTARKNLIILDDNDNLVYFNVSDTTQTEYKLFHDSTYKLFTVSDCKQLIAVGEMNGKLDIFAENCKDVACLTNIIDTRVNLGKVLSMHWAGNRHLVFCAEHGVITVISSRNNDIETFAVFMLPPCKERWLTSAAMDHSNKFIVVGDRCGNIHVYLQGNKNPYKTFNRVHGRYGPTSITIKNNEFVTTGRDRCIKYFSLDKNDKSSTIYMCSKELEFQWVEKFIDKDDNIVCGFQERTFVVYNVKNHNKILEVICGGGHRSWDVFRYVDKAGDDYDEYIKLVYIKNSDVHSHIFQMSKIISQNVVNSSHSKEINCLKTFNNDLDPLVKFYVTGGEDTTLRISTIDAKLKFQDEVVFKQLSNVRTLTLVPYPNSVLVISAGGRAQICLKIITILSKGDHLKVASEELIDYMIKGTDRERKNNQTWRNSTIDFDPETRVMDLDAIKLGDGRIIVYAGCSDAYLRIFSFFNKAFTPIGELKHHNTCILKTVCVRISMKDILITCTTTGEVTLWDVSNPLDKEIVPFFTTKTNKSGINCVDTRVLSDKEFLIATGGDDNAVILSLFEVLSSSDASVKHTWCTDKYHCSQITGVKFVEEFLLTTSIDQRVTLAKWTVDDESVSCEFLTQIFSDVADVQGLDVLNSNGFSAFEMAIDSRCVHLWLSAHLLKCWVQACNLNNLDLFAEIGYLPAIPIHYATLYQ</sequence>
<dbReference type="PANTHER" id="PTHR14344:SF3">
    <property type="entry name" value="WD REPEAT-CONTAINING PROTEIN 6"/>
    <property type="match status" value="1"/>
</dbReference>
<dbReference type="PROSITE" id="PS50294">
    <property type="entry name" value="WD_REPEATS_REGION"/>
    <property type="match status" value="1"/>
</dbReference>
<accession>A0ABN8AUC8</accession>
<evidence type="ECO:0000256" key="8">
    <source>
        <dbReference type="PROSITE-ProRule" id="PRU00221"/>
    </source>
</evidence>
<dbReference type="InterPro" id="IPR015943">
    <property type="entry name" value="WD40/YVTN_repeat-like_dom_sf"/>
</dbReference>
<dbReference type="InterPro" id="IPR001680">
    <property type="entry name" value="WD40_rpt"/>
</dbReference>
<keyword evidence="3 8" id="KW-0853">WD repeat</keyword>
<dbReference type="Pfam" id="PF00400">
    <property type="entry name" value="WD40"/>
    <property type="match status" value="1"/>
</dbReference>
<comment type="subcellular location">
    <subcellularLocation>
        <location evidence="1">Cytoplasm</location>
    </subcellularLocation>
</comment>
<dbReference type="SUPFAM" id="SSF50978">
    <property type="entry name" value="WD40 repeat-like"/>
    <property type="match status" value="3"/>
</dbReference>
<keyword evidence="5" id="KW-0677">Repeat</keyword>
<evidence type="ECO:0000256" key="2">
    <source>
        <dbReference type="ARBA" id="ARBA00022490"/>
    </source>
</evidence>
<dbReference type="SMART" id="SM00320">
    <property type="entry name" value="WD40"/>
    <property type="match status" value="8"/>
</dbReference>
<keyword evidence="10" id="KW-1185">Reference proteome</keyword>
<organism evidence="9 10">
    <name type="scientific">Chilo suppressalis</name>
    <name type="common">Asiatic rice borer moth</name>
    <dbReference type="NCBI Taxonomy" id="168631"/>
    <lineage>
        <taxon>Eukaryota</taxon>
        <taxon>Metazoa</taxon>
        <taxon>Ecdysozoa</taxon>
        <taxon>Arthropoda</taxon>
        <taxon>Hexapoda</taxon>
        <taxon>Insecta</taxon>
        <taxon>Pterygota</taxon>
        <taxon>Neoptera</taxon>
        <taxon>Endopterygota</taxon>
        <taxon>Lepidoptera</taxon>
        <taxon>Glossata</taxon>
        <taxon>Ditrysia</taxon>
        <taxon>Pyraloidea</taxon>
        <taxon>Crambidae</taxon>
        <taxon>Crambinae</taxon>
        <taxon>Chilo</taxon>
    </lineage>
</organism>
<dbReference type="InterPro" id="IPR051973">
    <property type="entry name" value="tRNA_Anticodon_Mtase-Reg"/>
</dbReference>
<dbReference type="InterPro" id="IPR036322">
    <property type="entry name" value="WD40_repeat_dom_sf"/>
</dbReference>
<evidence type="ECO:0000313" key="10">
    <source>
        <dbReference type="Proteomes" id="UP001153292"/>
    </source>
</evidence>
<evidence type="ECO:0000256" key="7">
    <source>
        <dbReference type="ARBA" id="ARBA00040154"/>
    </source>
</evidence>
<gene>
    <name evidence="9" type="ORF">CHILSU_LOCUS2780</name>
</gene>
<dbReference type="PANTHER" id="PTHR14344">
    <property type="entry name" value="WD REPEAT PROTEIN"/>
    <property type="match status" value="1"/>
</dbReference>
<dbReference type="Proteomes" id="UP001153292">
    <property type="component" value="Chromosome 15"/>
</dbReference>
<proteinExistence type="inferred from homology"/>
<dbReference type="Gene3D" id="2.130.10.10">
    <property type="entry name" value="YVTN repeat-like/Quinoprotein amine dehydrogenase"/>
    <property type="match status" value="4"/>
</dbReference>
<evidence type="ECO:0000256" key="3">
    <source>
        <dbReference type="ARBA" id="ARBA00022574"/>
    </source>
</evidence>
<evidence type="ECO:0000256" key="1">
    <source>
        <dbReference type="ARBA" id="ARBA00004496"/>
    </source>
</evidence>
<comment type="similarity">
    <text evidence="6">Belongs to the WD repeat WDR6 family.</text>
</comment>
<keyword evidence="4" id="KW-0819">tRNA processing</keyword>
<reference evidence="9" key="1">
    <citation type="submission" date="2021-12" db="EMBL/GenBank/DDBJ databases">
        <authorList>
            <person name="King R."/>
        </authorList>
    </citation>
    <scope>NUCLEOTIDE SEQUENCE</scope>
</reference>
<protein>
    <recommendedName>
        <fullName evidence="7">tRNA (34-2'-O)-methyltransferase regulator WDR6</fullName>
    </recommendedName>
</protein>
<evidence type="ECO:0000313" key="9">
    <source>
        <dbReference type="EMBL" id="CAH0399627.1"/>
    </source>
</evidence>
<evidence type="ECO:0000256" key="4">
    <source>
        <dbReference type="ARBA" id="ARBA00022694"/>
    </source>
</evidence>
<dbReference type="EMBL" id="OU963908">
    <property type="protein sequence ID" value="CAH0399627.1"/>
    <property type="molecule type" value="Genomic_DNA"/>
</dbReference>
<evidence type="ECO:0000256" key="5">
    <source>
        <dbReference type="ARBA" id="ARBA00022737"/>
    </source>
</evidence>
<evidence type="ECO:0000256" key="6">
    <source>
        <dbReference type="ARBA" id="ARBA00038255"/>
    </source>
</evidence>
<name>A0ABN8AUC8_CHISP</name>